<evidence type="ECO:0000256" key="6">
    <source>
        <dbReference type="ARBA" id="ARBA00025804"/>
    </source>
</evidence>
<dbReference type="InterPro" id="IPR050518">
    <property type="entry name" value="Rpo3/RPB3_RNA_Pol_subunit"/>
</dbReference>
<dbReference type="HAMAP" id="MF_00320">
    <property type="entry name" value="RNApol_arch_Rpo3"/>
    <property type="match status" value="1"/>
</dbReference>
<evidence type="ECO:0000256" key="5">
    <source>
        <dbReference type="ARBA" id="ARBA00023242"/>
    </source>
</evidence>
<organism evidence="8 9">
    <name type="scientific">Nicrophorus vespilloides</name>
    <name type="common">Boreal carrion beetle</name>
    <dbReference type="NCBI Taxonomy" id="110193"/>
    <lineage>
        <taxon>Eukaryota</taxon>
        <taxon>Metazoa</taxon>
        <taxon>Ecdysozoa</taxon>
        <taxon>Arthropoda</taxon>
        <taxon>Hexapoda</taxon>
        <taxon>Insecta</taxon>
        <taxon>Pterygota</taxon>
        <taxon>Neoptera</taxon>
        <taxon>Endopterygota</taxon>
        <taxon>Coleoptera</taxon>
        <taxon>Polyphaga</taxon>
        <taxon>Staphyliniformia</taxon>
        <taxon>Silphidae</taxon>
        <taxon>Nicrophorinae</taxon>
        <taxon>Nicrophorus</taxon>
    </lineage>
</organism>
<evidence type="ECO:0000256" key="3">
    <source>
        <dbReference type="ARBA" id="ARBA00022478"/>
    </source>
</evidence>
<evidence type="ECO:0000256" key="4">
    <source>
        <dbReference type="ARBA" id="ARBA00023163"/>
    </source>
</evidence>
<reference evidence="9" key="1">
    <citation type="submission" date="2025-08" db="UniProtKB">
        <authorList>
            <consortium name="RefSeq"/>
        </authorList>
    </citation>
    <scope>IDENTIFICATION</scope>
    <source>
        <tissue evidence="9">Whole Larva</tissue>
    </source>
</reference>
<feature type="domain" description="DNA-directed RNA polymerase RpoA/D/Rpb3-type" evidence="7">
    <location>
        <begin position="46"/>
        <end position="324"/>
    </location>
</feature>
<evidence type="ECO:0000256" key="1">
    <source>
        <dbReference type="ARBA" id="ARBA00004123"/>
    </source>
</evidence>
<evidence type="ECO:0000256" key="2">
    <source>
        <dbReference type="ARBA" id="ARBA00022083"/>
    </source>
</evidence>
<proteinExistence type="inferred from homology"/>
<dbReference type="CDD" id="cd07032">
    <property type="entry name" value="RNAP_I_II_AC40"/>
    <property type="match status" value="1"/>
</dbReference>
<dbReference type="PANTHER" id="PTHR11800">
    <property type="entry name" value="DNA-DIRECTED RNA POLYMERASE"/>
    <property type="match status" value="1"/>
</dbReference>
<comment type="subcellular location">
    <subcellularLocation>
        <location evidence="1">Nucleus</location>
    </subcellularLocation>
</comment>
<dbReference type="NCBIfam" id="NF001988">
    <property type="entry name" value="PRK00783.1"/>
    <property type="match status" value="1"/>
</dbReference>
<keyword evidence="4" id="KW-0804">Transcription</keyword>
<dbReference type="Gene3D" id="3.30.1360.10">
    <property type="entry name" value="RNA polymerase, RBP11-like subunit"/>
    <property type="match status" value="1"/>
</dbReference>
<keyword evidence="8" id="KW-1185">Reference proteome</keyword>
<dbReference type="PROSITE" id="PS00446">
    <property type="entry name" value="RNA_POL_D_30KD"/>
    <property type="match status" value="1"/>
</dbReference>
<dbReference type="SUPFAM" id="SSF56553">
    <property type="entry name" value="Insert subdomain of RNA polymerase alpha subunit"/>
    <property type="match status" value="1"/>
</dbReference>
<dbReference type="InterPro" id="IPR036603">
    <property type="entry name" value="RBP11-like"/>
</dbReference>
<dbReference type="GeneID" id="108562479"/>
<dbReference type="InterPro" id="IPR022842">
    <property type="entry name" value="RNAP_Rpo3/Rpb3/RPAC1"/>
</dbReference>
<comment type="similarity">
    <text evidence="6">Belongs to the archaeal Rpo3/eukaryotic RPB3 RNA polymerase subunit family.</text>
</comment>
<name>A0ABM1MP28_NICVS</name>
<dbReference type="InterPro" id="IPR011263">
    <property type="entry name" value="DNA-dir_RNA_pol_RpoA/D/Rpb3"/>
</dbReference>
<dbReference type="InterPro" id="IPR036643">
    <property type="entry name" value="RNApol_insert_sf"/>
</dbReference>
<accession>A0ABM1MP28</accession>
<dbReference type="Pfam" id="PF01193">
    <property type="entry name" value="RNA_pol_L"/>
    <property type="match status" value="1"/>
</dbReference>
<protein>
    <recommendedName>
        <fullName evidence="2">DNA-directed RNA polymerases I and III subunit RPAC1</fullName>
    </recommendedName>
</protein>
<evidence type="ECO:0000313" key="9">
    <source>
        <dbReference type="RefSeq" id="XP_017776328.1"/>
    </source>
</evidence>
<dbReference type="Pfam" id="PF01000">
    <property type="entry name" value="RNA_pol_A_bac"/>
    <property type="match status" value="1"/>
</dbReference>
<dbReference type="InterPro" id="IPR033901">
    <property type="entry name" value="RNAPI/III_AC40"/>
</dbReference>
<evidence type="ECO:0000313" key="8">
    <source>
        <dbReference type="Proteomes" id="UP000695000"/>
    </source>
</evidence>
<dbReference type="Proteomes" id="UP000695000">
    <property type="component" value="Unplaced"/>
</dbReference>
<evidence type="ECO:0000259" key="7">
    <source>
        <dbReference type="SMART" id="SM00662"/>
    </source>
</evidence>
<dbReference type="SUPFAM" id="SSF55257">
    <property type="entry name" value="RBP11-like subunits of RNA polymerase"/>
    <property type="match status" value="1"/>
</dbReference>
<sequence>MSNKEPGLISLEYKNVRAGKELDTTWTYKKFQENFRVVIVRCENYEMEFDLIGIHPFLANAFRRIMISDVPTMAIEKVHIYNNTSVMQDEILAHRLGLVPLKADPGLFEFKESETSEATAQDTLQFELKMKCSKNKENKDSSRHDDIYKNHHVLSKHIKWMPIGNQAELHKEENIRPIHDDISLLKMRPGHEIDLQMFAVKGTGRDHAKFSPVATAFYRLLPDIKLTRTVEGEQAERLQKCFSPGVIALRKSEGKCVAVVNDSRYDMCSRNVFKHDDLKDSVVMGRIEDHFIFTIESVGNLKSHQIFKEAINILKKKCKTLLDEIDISN</sequence>
<dbReference type="InterPro" id="IPR011262">
    <property type="entry name" value="DNA-dir_RNA_pol_insert"/>
</dbReference>
<dbReference type="GO" id="GO:0000428">
    <property type="term" value="C:DNA-directed RNA polymerase complex"/>
    <property type="evidence" value="ECO:0007669"/>
    <property type="project" value="UniProtKB-KW"/>
</dbReference>
<dbReference type="SMART" id="SM00662">
    <property type="entry name" value="RPOLD"/>
    <property type="match status" value="1"/>
</dbReference>
<dbReference type="InterPro" id="IPR001514">
    <property type="entry name" value="DNA-dir_RNA_pol_30-40kDasu_CS"/>
</dbReference>
<dbReference type="Gene3D" id="2.170.120.12">
    <property type="entry name" value="DNA-directed RNA polymerase, insert domain"/>
    <property type="match status" value="1"/>
</dbReference>
<keyword evidence="5" id="KW-0539">Nucleus</keyword>
<gene>
    <name evidence="9" type="primary">LOC108562479</name>
</gene>
<keyword evidence="3 9" id="KW-0240">DNA-directed RNA polymerase</keyword>
<dbReference type="PANTHER" id="PTHR11800:SF13">
    <property type="entry name" value="DNA-DIRECTED RNA POLYMERASES I AND III SUBUNIT RPAC1"/>
    <property type="match status" value="1"/>
</dbReference>
<dbReference type="RefSeq" id="XP_017776328.1">
    <property type="nucleotide sequence ID" value="XM_017920839.1"/>
</dbReference>